<dbReference type="AlphaFoldDB" id="A0A9Q0AN08"/>
<dbReference type="InterPro" id="IPR056693">
    <property type="entry name" value="DUF7791"/>
</dbReference>
<dbReference type="EMBL" id="JAFIMR010000019">
    <property type="protein sequence ID" value="KAI1866925.1"/>
    <property type="molecule type" value="Genomic_DNA"/>
</dbReference>
<evidence type="ECO:0000313" key="5">
    <source>
        <dbReference type="EMBL" id="KAI1866925.1"/>
    </source>
</evidence>
<reference evidence="5" key="1">
    <citation type="submission" date="2021-03" db="EMBL/GenBank/DDBJ databases">
        <title>Revisited historic fungal species revealed as producer of novel bioactive compounds through whole genome sequencing and comparative genomics.</title>
        <authorList>
            <person name="Vignolle G.A."/>
            <person name="Hochenegger N."/>
            <person name="Mach R.L."/>
            <person name="Mach-Aigner A.R."/>
            <person name="Javad Rahimi M."/>
            <person name="Salim K.A."/>
            <person name="Chan C.M."/>
            <person name="Lim L.B.L."/>
            <person name="Cai F."/>
            <person name="Druzhinina I.S."/>
            <person name="U'Ren J.M."/>
            <person name="Derntl C."/>
        </authorList>
    </citation>
    <scope>NUCLEOTIDE SEQUENCE</scope>
    <source>
        <strain evidence="5">TUCIM 5799</strain>
    </source>
</reference>
<protein>
    <recommendedName>
        <fullName evidence="7">NACHT domain-containing protein</fullName>
    </recommendedName>
</protein>
<evidence type="ECO:0000256" key="2">
    <source>
        <dbReference type="SAM" id="MobiDB-lite"/>
    </source>
</evidence>
<dbReference type="Proteomes" id="UP000829685">
    <property type="component" value="Unassembled WGS sequence"/>
</dbReference>
<dbReference type="InterPro" id="IPR027417">
    <property type="entry name" value="P-loop_NTPase"/>
</dbReference>
<keyword evidence="6" id="KW-1185">Reference proteome</keyword>
<name>A0A9Q0AN08_9PEZI</name>
<dbReference type="Pfam" id="PF25053">
    <property type="entry name" value="DUF7791"/>
    <property type="match status" value="1"/>
</dbReference>
<dbReference type="Gene3D" id="3.40.50.300">
    <property type="entry name" value="P-loop containing nucleotide triphosphate hydrolases"/>
    <property type="match status" value="1"/>
</dbReference>
<dbReference type="PANTHER" id="PTHR10039:SF5">
    <property type="entry name" value="NACHT DOMAIN-CONTAINING PROTEIN"/>
    <property type="match status" value="1"/>
</dbReference>
<gene>
    <name evidence="5" type="ORF">JX265_007501</name>
</gene>
<evidence type="ECO:0000259" key="4">
    <source>
        <dbReference type="Pfam" id="PF25053"/>
    </source>
</evidence>
<organism evidence="5 6">
    <name type="scientific">Neoarthrinium moseri</name>
    <dbReference type="NCBI Taxonomy" id="1658444"/>
    <lineage>
        <taxon>Eukaryota</taxon>
        <taxon>Fungi</taxon>
        <taxon>Dikarya</taxon>
        <taxon>Ascomycota</taxon>
        <taxon>Pezizomycotina</taxon>
        <taxon>Sordariomycetes</taxon>
        <taxon>Xylariomycetidae</taxon>
        <taxon>Amphisphaeriales</taxon>
        <taxon>Apiosporaceae</taxon>
        <taxon>Neoarthrinium</taxon>
    </lineage>
</organism>
<dbReference type="InterPro" id="IPR056884">
    <property type="entry name" value="NPHP3-like_N"/>
</dbReference>
<feature type="compositionally biased region" description="Polar residues" evidence="2">
    <location>
        <begin position="181"/>
        <end position="211"/>
    </location>
</feature>
<keyword evidence="1" id="KW-0677">Repeat</keyword>
<sequence>MAEALAAIGLASNILQFVEVGITAVRSAHKLYKGADDLSKADKELELLTRNVKLTLHRIQHNAHVKLPDDLRALITICGPLADELLSLLDNLKIDPEKDKRVESMKKTFKAYRTRHEIKDLSERIEKIRIRICDHMNVEFMTNLVCKEVNVLVFEDEQAKLQRTAWSITDLATERPWEAVDNSNTDSQLTSNVPARAPTSSRGHSNLNGKQLTGRESRTLAVHGPTFGEGVRQAFQDDRPQGFHDLVRLTAEFSSQLRFHRPANRVLRSLHFNEIKERQADVTSAYKNTFEWIFDDDSTVTFHEWLRSSKDDGVYWIAGDPGSGKSTLMKFLLNHQGTTRILDEWAGKTHLATGNVIQVGHFFWSAGTSVQKSQEGLFRTLLFQIFLKRPKLIPKLCPQRWADDELAGTFQTWTRSELFATMKRLIEILSPDCRICMFIDGLDEYYGNHKELIDVLREIGSSPYLKICVSSRPWIEFRNAFERGRWKLQVQDLTQRDIRNFVTGQFDSVEIVELPEDDDSWTTEALIEEICRRAQGVFLWVFLVTRSLIRGAGNGDNMRDLQKRLNELPTDLEKYFEVMFDSIEDLYRQRTARIFSSLVHVDTTLPILIFHFFDVEERCPDYAYRKDKIKPMTESQVLRIVKPKRHQLIAQCRDLLKLSVDQHEPAMLRDRAGFLHRTVWDFLRTENMTQLLSHRSGPGFEPRLSLSNAFLAMCKIIPHEWVSSGLIQMSRIMRFVLGAVSYSQQLEAMNDCADEPMLDELQSTVKVLVSSTSWQRFTPTEMHILSIEDLAVRCGLYHYIGLKVPKATAKDRARLLHQALRPSLNVHGEGGLITSAGTGIDLKMLRLLLDLGVSPNVPSAGARSVWELFITEVSSAATGSGSPQGASTFEACRLMLSHGADRIVTINNSEIDVTQFLRDRFPDQEQYIPGPCNDSNSDDQGVASGLVSALGSLMKGMWGY</sequence>
<feature type="region of interest" description="Disordered" evidence="2">
    <location>
        <begin position="179"/>
        <end position="215"/>
    </location>
</feature>
<feature type="domain" description="Nephrocystin 3-like N-terminal" evidence="3">
    <location>
        <begin position="288"/>
        <end position="472"/>
    </location>
</feature>
<dbReference type="PANTHER" id="PTHR10039">
    <property type="entry name" value="AMELOGENIN"/>
    <property type="match status" value="1"/>
</dbReference>
<dbReference type="Pfam" id="PF24883">
    <property type="entry name" value="NPHP3_N"/>
    <property type="match status" value="1"/>
</dbReference>
<evidence type="ECO:0000256" key="1">
    <source>
        <dbReference type="ARBA" id="ARBA00022737"/>
    </source>
</evidence>
<comment type="caution">
    <text evidence="5">The sequence shown here is derived from an EMBL/GenBank/DDBJ whole genome shotgun (WGS) entry which is preliminary data.</text>
</comment>
<feature type="domain" description="DUF7791" evidence="4">
    <location>
        <begin position="582"/>
        <end position="718"/>
    </location>
</feature>
<proteinExistence type="predicted"/>
<evidence type="ECO:0000259" key="3">
    <source>
        <dbReference type="Pfam" id="PF24883"/>
    </source>
</evidence>
<evidence type="ECO:0008006" key="7">
    <source>
        <dbReference type="Google" id="ProtNLM"/>
    </source>
</evidence>
<evidence type="ECO:0000313" key="6">
    <source>
        <dbReference type="Proteomes" id="UP000829685"/>
    </source>
</evidence>
<dbReference type="SUPFAM" id="SSF52540">
    <property type="entry name" value="P-loop containing nucleoside triphosphate hydrolases"/>
    <property type="match status" value="1"/>
</dbReference>
<accession>A0A9Q0AN08</accession>